<evidence type="ECO:0000313" key="2">
    <source>
        <dbReference type="Proteomes" id="UP000215441"/>
    </source>
</evidence>
<dbReference type="EMBL" id="NOIG01000012">
    <property type="protein sequence ID" value="OYD48384.1"/>
    <property type="molecule type" value="Genomic_DNA"/>
</dbReference>
<proteinExistence type="predicted"/>
<organism evidence="1 2">
    <name type="scientific">Acidovorax kalamii</name>
    <dbReference type="NCBI Taxonomy" id="2004485"/>
    <lineage>
        <taxon>Bacteria</taxon>
        <taxon>Pseudomonadati</taxon>
        <taxon>Pseudomonadota</taxon>
        <taxon>Betaproteobacteria</taxon>
        <taxon>Burkholderiales</taxon>
        <taxon>Comamonadaceae</taxon>
        <taxon>Acidovorax</taxon>
    </lineage>
</organism>
<sequence length="246" mass="25990">MTFDVQHHARSAQAALHEALAELARARTAYDNDAGPRFAQAKAAQELLGRKIKAAEAEADAAADAFHAAFASGGFESSDAATRSALNRKNDAQAMAEVMRVAHAKGAKELQALAAEASRQAHTYAAAYERAYTAYAKAEGYKVLQEAGEAVARAMALAAHAPCSTSTHEDSLGRQPSSAALREEMVAARWAFILDGLKAMAEGLPEYSARPQVEMLGVFDLGALTAQDVLTPAQIHKVQRGGEAVL</sequence>
<protein>
    <submittedName>
        <fullName evidence="1">Uncharacterized protein</fullName>
    </submittedName>
</protein>
<name>A0A235EH85_9BURK</name>
<gene>
    <name evidence="1" type="ORF">CBY09_20370</name>
</gene>
<comment type="caution">
    <text evidence="1">The sequence shown here is derived from an EMBL/GenBank/DDBJ whole genome shotgun (WGS) entry which is preliminary data.</text>
</comment>
<dbReference type="RefSeq" id="WP_094291387.1">
    <property type="nucleotide sequence ID" value="NZ_NOIG01000012.1"/>
</dbReference>
<dbReference type="AlphaFoldDB" id="A0A235EH85"/>
<dbReference type="OrthoDB" id="9938873at2"/>
<keyword evidence="2" id="KW-1185">Reference proteome</keyword>
<reference evidence="1 2" key="1">
    <citation type="submission" date="2017-07" db="EMBL/GenBank/DDBJ databases">
        <title>Acidovorax KNDSW TSA 6 genome sequence and assembly.</title>
        <authorList>
            <person name="Mayilraj S."/>
        </authorList>
    </citation>
    <scope>NUCLEOTIDE SEQUENCE [LARGE SCALE GENOMIC DNA]</scope>
    <source>
        <strain evidence="1 2">KNDSW-TSA6</strain>
    </source>
</reference>
<dbReference type="Proteomes" id="UP000215441">
    <property type="component" value="Unassembled WGS sequence"/>
</dbReference>
<accession>A0A235EH85</accession>
<evidence type="ECO:0000313" key="1">
    <source>
        <dbReference type="EMBL" id="OYD48384.1"/>
    </source>
</evidence>